<feature type="transmembrane region" description="Helical" evidence="1">
    <location>
        <begin position="13"/>
        <end position="32"/>
    </location>
</feature>
<gene>
    <name evidence="2" type="ORF">FD03_GL001300</name>
</gene>
<feature type="transmembrane region" description="Helical" evidence="1">
    <location>
        <begin position="118"/>
        <end position="142"/>
    </location>
</feature>
<dbReference type="PATRIC" id="fig|1423775.4.peg.1330"/>
<name>A0A0R1K5S3_9LACO</name>
<evidence type="ECO:0000256" key="1">
    <source>
        <dbReference type="SAM" id="Phobius"/>
    </source>
</evidence>
<feature type="transmembrane region" description="Helical" evidence="1">
    <location>
        <begin position="82"/>
        <end position="106"/>
    </location>
</feature>
<dbReference type="STRING" id="1423775.FD03_GL001300"/>
<dbReference type="EMBL" id="AZDZ01000019">
    <property type="protein sequence ID" value="KRK78941.1"/>
    <property type="molecule type" value="Genomic_DNA"/>
</dbReference>
<protein>
    <submittedName>
        <fullName evidence="2">Uncharacterized protein</fullName>
    </submittedName>
</protein>
<evidence type="ECO:0000313" key="3">
    <source>
        <dbReference type="Proteomes" id="UP000051248"/>
    </source>
</evidence>
<keyword evidence="1" id="KW-0812">Transmembrane</keyword>
<accession>A0A0R1K5S3</accession>
<evidence type="ECO:0000313" key="2">
    <source>
        <dbReference type="EMBL" id="KRK78941.1"/>
    </source>
</evidence>
<dbReference type="AlphaFoldDB" id="A0A0R1K5S3"/>
<keyword evidence="3" id="KW-1185">Reference proteome</keyword>
<feature type="transmembrane region" description="Helical" evidence="1">
    <location>
        <begin position="162"/>
        <end position="185"/>
    </location>
</feature>
<reference evidence="2 3" key="1">
    <citation type="journal article" date="2015" name="Genome Announc.">
        <title>Expanding the biotechnology potential of lactobacilli through comparative genomics of 213 strains and associated genera.</title>
        <authorList>
            <person name="Sun Z."/>
            <person name="Harris H.M."/>
            <person name="McCann A."/>
            <person name="Guo C."/>
            <person name="Argimon S."/>
            <person name="Zhang W."/>
            <person name="Yang X."/>
            <person name="Jeffery I.B."/>
            <person name="Cooney J.C."/>
            <person name="Kagawa T.F."/>
            <person name="Liu W."/>
            <person name="Song Y."/>
            <person name="Salvetti E."/>
            <person name="Wrobel A."/>
            <person name="Rasinkangas P."/>
            <person name="Parkhill J."/>
            <person name="Rea M.C."/>
            <person name="O'Sullivan O."/>
            <person name="Ritari J."/>
            <person name="Douillard F.P."/>
            <person name="Paul Ross R."/>
            <person name="Yang R."/>
            <person name="Briner A.E."/>
            <person name="Felis G.E."/>
            <person name="de Vos W.M."/>
            <person name="Barrangou R."/>
            <person name="Klaenhammer T.R."/>
            <person name="Caufield P.W."/>
            <person name="Cui Y."/>
            <person name="Zhang H."/>
            <person name="O'Toole P.W."/>
        </authorList>
    </citation>
    <scope>NUCLEOTIDE SEQUENCE [LARGE SCALE GENOMIC DNA]</scope>
    <source>
        <strain evidence="2 3">DSM 19682</strain>
    </source>
</reference>
<dbReference type="eggNOG" id="ENOG5030AN3">
    <property type="taxonomic scope" value="Bacteria"/>
</dbReference>
<feature type="transmembrane region" description="Helical" evidence="1">
    <location>
        <begin position="53"/>
        <end position="76"/>
    </location>
</feature>
<organism evidence="2 3">
    <name type="scientific">Companilactobacillus nodensis DSM 19682 = JCM 14932 = NBRC 107160</name>
    <dbReference type="NCBI Taxonomy" id="1423775"/>
    <lineage>
        <taxon>Bacteria</taxon>
        <taxon>Bacillati</taxon>
        <taxon>Bacillota</taxon>
        <taxon>Bacilli</taxon>
        <taxon>Lactobacillales</taxon>
        <taxon>Lactobacillaceae</taxon>
        <taxon>Companilactobacillus</taxon>
    </lineage>
</organism>
<comment type="caution">
    <text evidence="2">The sequence shown here is derived from an EMBL/GenBank/DDBJ whole genome shotgun (WGS) entry which is preliminary data.</text>
</comment>
<keyword evidence="1" id="KW-1133">Transmembrane helix</keyword>
<sequence>MNSLLDLNTSNKFGFLIVGIFLMSLLTSMNFLKNDAQYNEYFMQKISNYWLYFIMQALTLFLVTLFSAIVVFLFSFMLSSDIIVDLVAIMSLATTGFVGVGIAFLCKPQWNKHPYAGQMGIILLVYVALAGSSIDLLHYVSWFLPPVSQMITIFQEQTSIRALIPTAIQQFVYACVLIVLSGTFYEKKLSN</sequence>
<dbReference type="Proteomes" id="UP000051248">
    <property type="component" value="Unassembled WGS sequence"/>
</dbReference>
<keyword evidence="1" id="KW-0472">Membrane</keyword>
<proteinExistence type="predicted"/>